<evidence type="ECO:0000313" key="6">
    <source>
        <dbReference type="EnsemblMetazoa" id="ASTEI05133-PA"/>
    </source>
</evidence>
<evidence type="ECO:0000256" key="3">
    <source>
        <dbReference type="RuleBase" id="RU003971"/>
    </source>
</evidence>
<dbReference type="PROSITE" id="PS50208">
    <property type="entry name" value="CASPASE_P20"/>
    <property type="match status" value="1"/>
</dbReference>
<dbReference type="STRING" id="30069.A0A182Y9J8"/>
<dbReference type="GO" id="GO:0006915">
    <property type="term" value="P:apoptotic process"/>
    <property type="evidence" value="ECO:0007669"/>
    <property type="project" value="UniProtKB-KW"/>
</dbReference>
<reference evidence="7" key="1">
    <citation type="journal article" date="2014" name="Genome Biol.">
        <title>Genome analysis of a major urban malaria vector mosquito, Anopheles stephensi.</title>
        <authorList>
            <person name="Jiang X."/>
            <person name="Peery A."/>
            <person name="Hall A.B."/>
            <person name="Sharma A."/>
            <person name="Chen X.G."/>
            <person name="Waterhouse R.M."/>
            <person name="Komissarov A."/>
            <person name="Riehle M.M."/>
            <person name="Shouche Y."/>
            <person name="Sharakhova M.V."/>
            <person name="Lawson D."/>
            <person name="Pakpour N."/>
            <person name="Arensburger P."/>
            <person name="Davidson V.L."/>
            <person name="Eiglmeier K."/>
            <person name="Emrich S."/>
            <person name="George P."/>
            <person name="Kennedy R.C."/>
            <person name="Mane S.P."/>
            <person name="Maslen G."/>
            <person name="Oringanje C."/>
            <person name="Qi Y."/>
            <person name="Settlage R."/>
            <person name="Tojo M."/>
            <person name="Tubio J.M."/>
            <person name="Unger M.F."/>
            <person name="Wang B."/>
            <person name="Vernick K.D."/>
            <person name="Ribeiro J.M."/>
            <person name="James A.A."/>
            <person name="Michel K."/>
            <person name="Riehle M.A."/>
            <person name="Luckhart S."/>
            <person name="Sharakhov I.V."/>
            <person name="Tu Z."/>
        </authorList>
    </citation>
    <scope>NUCLEOTIDE SEQUENCE [LARGE SCALE GENOMIC DNA]</scope>
    <source>
        <strain evidence="7">Indian</strain>
    </source>
</reference>
<dbReference type="SUPFAM" id="SSF52129">
    <property type="entry name" value="Caspase-like"/>
    <property type="match status" value="1"/>
</dbReference>
<dbReference type="InterPro" id="IPR002138">
    <property type="entry name" value="Pept_C14_p10"/>
</dbReference>
<feature type="domain" description="Caspase family p20" evidence="5">
    <location>
        <begin position="1"/>
        <end position="131"/>
    </location>
</feature>
<sequence>MDQLVLQVYNTNHLSRGTALIIADQQDRPGSEKDLAAVVDVFKGLKFKLRMCVDKTIQQLRTLLSTVASEDHKDSDCLLLVAMGHGSKDKLRIQGREIYIEDLWIDFIGSNCPSLIGKPKLVFIQCCRGTDHDTGTRVVQTDATLNVAEAVNVCVPMHADLLVMYSSVENHVSYRSEEEGSWFIKYLCQVLRSNIAETDLLSLLTHVSYLVACRSTPSNKGPLKQMPVIHSMLSKQFYLVPK</sequence>
<dbReference type="VEuPathDB" id="VectorBase:ASTEI20_039223"/>
<protein>
    <recommendedName>
        <fullName evidence="8">Caspase family p20 domain-containing protein</fullName>
    </recommendedName>
</protein>
<evidence type="ECO:0000259" key="4">
    <source>
        <dbReference type="PROSITE" id="PS50207"/>
    </source>
</evidence>
<dbReference type="PANTHER" id="PTHR48169:SF7">
    <property type="entry name" value="CASPASE 10"/>
    <property type="match status" value="1"/>
</dbReference>
<dbReference type="GO" id="GO:0005737">
    <property type="term" value="C:cytoplasm"/>
    <property type="evidence" value="ECO:0007669"/>
    <property type="project" value="UniProtKB-ARBA"/>
</dbReference>
<dbReference type="VEuPathDB" id="VectorBase:ASTE007380"/>
<reference evidence="6" key="2">
    <citation type="submission" date="2020-05" db="UniProtKB">
        <authorList>
            <consortium name="EnsemblMetazoa"/>
        </authorList>
    </citation>
    <scope>IDENTIFICATION</scope>
    <source>
        <strain evidence="6">Indian</strain>
    </source>
</reference>
<feature type="domain" description="Caspase family p10" evidence="4">
    <location>
        <begin position="155"/>
        <end position="241"/>
    </location>
</feature>
<dbReference type="GO" id="GO:0006508">
    <property type="term" value="P:proteolysis"/>
    <property type="evidence" value="ECO:0007669"/>
    <property type="project" value="InterPro"/>
</dbReference>
<dbReference type="CDD" id="cd00032">
    <property type="entry name" value="CASc"/>
    <property type="match status" value="1"/>
</dbReference>
<dbReference type="EnsemblMetazoa" id="ASTEI05133-RA">
    <property type="protein sequence ID" value="ASTEI05133-PA"/>
    <property type="gene ID" value="ASTEI05133"/>
</dbReference>
<name>A0A182Y9J8_ANOST</name>
<dbReference type="InterPro" id="IPR015917">
    <property type="entry name" value="Pept_C14A"/>
</dbReference>
<evidence type="ECO:0008006" key="8">
    <source>
        <dbReference type="Google" id="ProtNLM"/>
    </source>
</evidence>
<evidence type="ECO:0000259" key="5">
    <source>
        <dbReference type="PROSITE" id="PS50208"/>
    </source>
</evidence>
<dbReference type="SMART" id="SM00115">
    <property type="entry name" value="CASc"/>
    <property type="match status" value="1"/>
</dbReference>
<comment type="similarity">
    <text evidence="1 3">Belongs to the peptidase C14A family.</text>
</comment>
<dbReference type="InterPro" id="IPR029030">
    <property type="entry name" value="Caspase-like_dom_sf"/>
</dbReference>
<dbReference type="InterPro" id="IPR011600">
    <property type="entry name" value="Pept_C14_caspase"/>
</dbReference>
<keyword evidence="2" id="KW-0053">Apoptosis</keyword>
<dbReference type="Gene3D" id="3.40.50.1460">
    <property type="match status" value="1"/>
</dbReference>
<evidence type="ECO:0000256" key="1">
    <source>
        <dbReference type="ARBA" id="ARBA00010134"/>
    </source>
</evidence>
<proteinExistence type="inferred from homology"/>
<organism evidence="6 7">
    <name type="scientific">Anopheles stephensi</name>
    <name type="common">Indo-Pakistan malaria mosquito</name>
    <dbReference type="NCBI Taxonomy" id="30069"/>
    <lineage>
        <taxon>Eukaryota</taxon>
        <taxon>Metazoa</taxon>
        <taxon>Ecdysozoa</taxon>
        <taxon>Arthropoda</taxon>
        <taxon>Hexapoda</taxon>
        <taxon>Insecta</taxon>
        <taxon>Pterygota</taxon>
        <taxon>Neoptera</taxon>
        <taxon>Endopterygota</taxon>
        <taxon>Diptera</taxon>
        <taxon>Nematocera</taxon>
        <taxon>Culicoidea</taxon>
        <taxon>Culicidae</taxon>
        <taxon>Anophelinae</taxon>
        <taxon>Anopheles</taxon>
    </lineage>
</organism>
<dbReference type="Proteomes" id="UP000076408">
    <property type="component" value="Unassembled WGS sequence"/>
</dbReference>
<dbReference type="GO" id="GO:0051604">
    <property type="term" value="P:protein maturation"/>
    <property type="evidence" value="ECO:0007669"/>
    <property type="project" value="UniProtKB-ARBA"/>
</dbReference>
<evidence type="ECO:0000256" key="2">
    <source>
        <dbReference type="ARBA" id="ARBA00022703"/>
    </source>
</evidence>
<dbReference type="PRINTS" id="PR00376">
    <property type="entry name" value="IL1BCENZYME"/>
</dbReference>
<accession>A0A182Y9J8</accession>
<keyword evidence="7" id="KW-1185">Reference proteome</keyword>
<dbReference type="GO" id="GO:0004197">
    <property type="term" value="F:cysteine-type endopeptidase activity"/>
    <property type="evidence" value="ECO:0007669"/>
    <property type="project" value="InterPro"/>
</dbReference>
<dbReference type="GO" id="GO:0043067">
    <property type="term" value="P:regulation of programmed cell death"/>
    <property type="evidence" value="ECO:0007669"/>
    <property type="project" value="UniProtKB-ARBA"/>
</dbReference>
<dbReference type="InterPro" id="IPR001309">
    <property type="entry name" value="Pept_C14_p20"/>
</dbReference>
<dbReference type="AlphaFoldDB" id="A0A182Y9J8"/>
<dbReference type="Pfam" id="PF00656">
    <property type="entry name" value="Peptidase_C14"/>
    <property type="match status" value="1"/>
</dbReference>
<dbReference type="PANTHER" id="PTHR48169">
    <property type="entry name" value="DED DOMAIN-CONTAINING PROTEIN"/>
    <property type="match status" value="1"/>
</dbReference>
<dbReference type="VEuPathDB" id="VectorBase:ASTEI05133"/>
<dbReference type="PROSITE" id="PS50207">
    <property type="entry name" value="CASPASE_P10"/>
    <property type="match status" value="1"/>
</dbReference>
<dbReference type="OMA" id="MHIDELW"/>
<evidence type="ECO:0000313" key="7">
    <source>
        <dbReference type="Proteomes" id="UP000076408"/>
    </source>
</evidence>